<evidence type="ECO:0000313" key="3">
    <source>
        <dbReference type="Proteomes" id="UP000026960"/>
    </source>
</evidence>
<dbReference type="AlphaFoldDB" id="A0A0D3H8P0"/>
<evidence type="ECO:0000256" key="1">
    <source>
        <dbReference type="SAM" id="SignalP"/>
    </source>
</evidence>
<reference evidence="2" key="2">
    <citation type="submission" date="2015-03" db="UniProtKB">
        <authorList>
            <consortium name="EnsemblPlants"/>
        </authorList>
    </citation>
    <scope>IDENTIFICATION</scope>
</reference>
<reference evidence="2" key="1">
    <citation type="journal article" date="2009" name="Rice">
        <title>De Novo Next Generation Sequencing of Plant Genomes.</title>
        <authorList>
            <person name="Rounsley S."/>
            <person name="Marri P.R."/>
            <person name="Yu Y."/>
            <person name="He R."/>
            <person name="Sisneros N."/>
            <person name="Goicoechea J.L."/>
            <person name="Lee S.J."/>
            <person name="Angelova A."/>
            <person name="Kudrna D."/>
            <person name="Luo M."/>
            <person name="Affourtit J."/>
            <person name="Desany B."/>
            <person name="Knight J."/>
            <person name="Niazi F."/>
            <person name="Egholm M."/>
            <person name="Wing R.A."/>
        </authorList>
    </citation>
    <scope>NUCLEOTIDE SEQUENCE [LARGE SCALE GENOMIC DNA]</scope>
    <source>
        <strain evidence="2">cv. IRGC 105608</strain>
    </source>
</reference>
<dbReference type="HOGENOM" id="CLU_1605314_0_0_1"/>
<organism evidence="2">
    <name type="scientific">Oryza barthii</name>
    <dbReference type="NCBI Taxonomy" id="65489"/>
    <lineage>
        <taxon>Eukaryota</taxon>
        <taxon>Viridiplantae</taxon>
        <taxon>Streptophyta</taxon>
        <taxon>Embryophyta</taxon>
        <taxon>Tracheophyta</taxon>
        <taxon>Spermatophyta</taxon>
        <taxon>Magnoliopsida</taxon>
        <taxon>Liliopsida</taxon>
        <taxon>Poales</taxon>
        <taxon>Poaceae</taxon>
        <taxon>BOP clade</taxon>
        <taxon>Oryzoideae</taxon>
        <taxon>Oryzeae</taxon>
        <taxon>Oryzinae</taxon>
        <taxon>Oryza</taxon>
    </lineage>
</organism>
<keyword evidence="3" id="KW-1185">Reference proteome</keyword>
<feature type="signal peptide" evidence="1">
    <location>
        <begin position="1"/>
        <end position="18"/>
    </location>
</feature>
<sequence length="166" mass="18048">MALVVLAITSLAEAEAVARELGGPHSPHVDVRVESVVLSEAPAMAAIMYALFDDYGWRVGNLDRLLDLAGVDEHLSVVADVNLPRLARDVHDPNALARLRDSAATIIRLARRVGGPSTAAYTNFGNRITKLAHHIQDPNRSVLELRGRLGEAATRVNLLRSSHFDF</sequence>
<proteinExistence type="predicted"/>
<accession>A0A0D3H8P0</accession>
<protein>
    <submittedName>
        <fullName evidence="2">Uncharacterized protein</fullName>
    </submittedName>
</protein>
<feature type="chain" id="PRO_5002263604" evidence="1">
    <location>
        <begin position="19"/>
        <end position="166"/>
    </location>
</feature>
<dbReference type="EnsemblPlants" id="OBART09G15700.1">
    <property type="protein sequence ID" value="OBART09G15700.1"/>
    <property type="gene ID" value="OBART09G15700"/>
</dbReference>
<evidence type="ECO:0000313" key="2">
    <source>
        <dbReference type="EnsemblPlants" id="OBART09G15700.1"/>
    </source>
</evidence>
<dbReference type="Gramene" id="OBART09G15700.1">
    <property type="protein sequence ID" value="OBART09G15700.1"/>
    <property type="gene ID" value="OBART09G15700"/>
</dbReference>
<dbReference type="Proteomes" id="UP000026960">
    <property type="component" value="Chromosome 9"/>
</dbReference>
<name>A0A0D3H8P0_9ORYZ</name>
<keyword evidence="1" id="KW-0732">Signal</keyword>
<dbReference type="PaxDb" id="65489-OBART09G15700.1"/>